<evidence type="ECO:0000259" key="9">
    <source>
        <dbReference type="Pfam" id="PF07885"/>
    </source>
</evidence>
<proteinExistence type="predicted"/>
<dbReference type="GO" id="GO:0015271">
    <property type="term" value="F:outward rectifier potassium channel activity"/>
    <property type="evidence" value="ECO:0007669"/>
    <property type="project" value="TreeGrafter"/>
</dbReference>
<feature type="domain" description="Potassium channel" evidence="9">
    <location>
        <begin position="84"/>
        <end position="127"/>
    </location>
</feature>
<comment type="caution">
    <text evidence="10">The sequence shown here is derived from an EMBL/GenBank/DDBJ whole genome shotgun (WGS) entry which is preliminary data.</text>
</comment>
<keyword evidence="11" id="KW-1185">Reference proteome</keyword>
<keyword evidence="3 8" id="KW-0812">Transmembrane</keyword>
<evidence type="ECO:0000256" key="7">
    <source>
        <dbReference type="ARBA" id="ARBA00023303"/>
    </source>
</evidence>
<accession>A0A6A4VNF6</accession>
<dbReference type="Proteomes" id="UP000440578">
    <property type="component" value="Unassembled WGS sequence"/>
</dbReference>
<dbReference type="EMBL" id="VIIS01001783">
    <property type="protein sequence ID" value="KAF0292940.1"/>
    <property type="molecule type" value="Genomic_DNA"/>
</dbReference>
<keyword evidence="7 10" id="KW-0407">Ion channel</keyword>
<dbReference type="SUPFAM" id="SSF81324">
    <property type="entry name" value="Voltage-gated potassium channels"/>
    <property type="match status" value="1"/>
</dbReference>
<keyword evidence="4 8" id="KW-1133">Transmembrane helix</keyword>
<name>A0A6A4VNF6_AMPAM</name>
<evidence type="ECO:0000256" key="5">
    <source>
        <dbReference type="ARBA" id="ARBA00023065"/>
    </source>
</evidence>
<protein>
    <submittedName>
        <fullName evidence="10">TWiK family of potassium channels protein 7</fullName>
    </submittedName>
</protein>
<dbReference type="PANTHER" id="PTHR11003">
    <property type="entry name" value="POTASSIUM CHANNEL, SUBFAMILY K"/>
    <property type="match status" value="1"/>
</dbReference>
<dbReference type="Pfam" id="PF07885">
    <property type="entry name" value="Ion_trans_2"/>
    <property type="match status" value="1"/>
</dbReference>
<organism evidence="10 11">
    <name type="scientific">Amphibalanus amphitrite</name>
    <name type="common">Striped barnacle</name>
    <name type="synonym">Balanus amphitrite</name>
    <dbReference type="NCBI Taxonomy" id="1232801"/>
    <lineage>
        <taxon>Eukaryota</taxon>
        <taxon>Metazoa</taxon>
        <taxon>Ecdysozoa</taxon>
        <taxon>Arthropoda</taxon>
        <taxon>Crustacea</taxon>
        <taxon>Multicrustacea</taxon>
        <taxon>Cirripedia</taxon>
        <taxon>Thoracica</taxon>
        <taxon>Thoracicalcarea</taxon>
        <taxon>Balanomorpha</taxon>
        <taxon>Balanoidea</taxon>
        <taxon>Balanidae</taxon>
        <taxon>Amphibalaninae</taxon>
        <taxon>Amphibalanus</taxon>
    </lineage>
</organism>
<feature type="transmembrane region" description="Helical" evidence="8">
    <location>
        <begin position="75"/>
        <end position="97"/>
    </location>
</feature>
<keyword evidence="2" id="KW-0813">Transport</keyword>
<evidence type="ECO:0000256" key="3">
    <source>
        <dbReference type="ARBA" id="ARBA00022692"/>
    </source>
</evidence>
<evidence type="ECO:0000313" key="10">
    <source>
        <dbReference type="EMBL" id="KAF0292940.1"/>
    </source>
</evidence>
<evidence type="ECO:0000313" key="11">
    <source>
        <dbReference type="Proteomes" id="UP000440578"/>
    </source>
</evidence>
<sequence length="129" mass="14746">MFTIGYAMIGTPLLLVFLGRIGSGMSDSFRYIYSRCICRWCRTRRYQNEAGMGQRRKRLWEDDVGKEDYMPTDQVQVPIVITMIMIALCLILGAVIFSNWEDWSLSSAGYFSFVTLTTIGFGDMVPGNR</sequence>
<dbReference type="AlphaFoldDB" id="A0A6A4VNF6"/>
<evidence type="ECO:0000256" key="4">
    <source>
        <dbReference type="ARBA" id="ARBA00022989"/>
    </source>
</evidence>
<dbReference type="InterPro" id="IPR003280">
    <property type="entry name" value="2pore_dom_K_chnl"/>
</dbReference>
<dbReference type="GO" id="GO:0022841">
    <property type="term" value="F:potassium ion leak channel activity"/>
    <property type="evidence" value="ECO:0007669"/>
    <property type="project" value="TreeGrafter"/>
</dbReference>
<dbReference type="GO" id="GO:0005886">
    <property type="term" value="C:plasma membrane"/>
    <property type="evidence" value="ECO:0007669"/>
    <property type="project" value="TreeGrafter"/>
</dbReference>
<evidence type="ECO:0000256" key="8">
    <source>
        <dbReference type="SAM" id="Phobius"/>
    </source>
</evidence>
<gene>
    <name evidence="10" type="primary">twk-7_1</name>
    <name evidence="10" type="ORF">FJT64_009138</name>
</gene>
<dbReference type="InterPro" id="IPR013099">
    <property type="entry name" value="K_chnl_dom"/>
</dbReference>
<reference evidence="10 11" key="1">
    <citation type="submission" date="2019-07" db="EMBL/GenBank/DDBJ databases">
        <title>Draft genome assembly of a fouling barnacle, Amphibalanus amphitrite (Darwin, 1854): The first reference genome for Thecostraca.</title>
        <authorList>
            <person name="Kim W."/>
        </authorList>
    </citation>
    <scope>NUCLEOTIDE SEQUENCE [LARGE SCALE GENOMIC DNA]</scope>
    <source>
        <strain evidence="10">SNU_AA5</strain>
        <tissue evidence="10">Soma without cirri and trophi</tissue>
    </source>
</reference>
<comment type="subcellular location">
    <subcellularLocation>
        <location evidence="1">Membrane</location>
        <topology evidence="1">Multi-pass membrane protein</topology>
    </subcellularLocation>
</comment>
<keyword evidence="6 8" id="KW-0472">Membrane</keyword>
<feature type="transmembrane region" description="Helical" evidence="8">
    <location>
        <begin position="103"/>
        <end position="125"/>
    </location>
</feature>
<feature type="transmembrane region" description="Helical" evidence="8">
    <location>
        <begin position="6"/>
        <end position="25"/>
    </location>
</feature>
<evidence type="ECO:0000256" key="1">
    <source>
        <dbReference type="ARBA" id="ARBA00004141"/>
    </source>
</evidence>
<dbReference type="OrthoDB" id="297496at2759"/>
<keyword evidence="5" id="KW-0406">Ion transport</keyword>
<dbReference type="PANTHER" id="PTHR11003:SF334">
    <property type="entry name" value="FI03418P"/>
    <property type="match status" value="1"/>
</dbReference>
<dbReference type="GO" id="GO:0030322">
    <property type="term" value="P:stabilization of membrane potential"/>
    <property type="evidence" value="ECO:0007669"/>
    <property type="project" value="TreeGrafter"/>
</dbReference>
<evidence type="ECO:0000256" key="2">
    <source>
        <dbReference type="ARBA" id="ARBA00022448"/>
    </source>
</evidence>
<evidence type="ECO:0000256" key="6">
    <source>
        <dbReference type="ARBA" id="ARBA00023136"/>
    </source>
</evidence>
<dbReference type="Gene3D" id="1.10.287.70">
    <property type="match status" value="1"/>
</dbReference>